<dbReference type="eggNOG" id="COG4753">
    <property type="taxonomic scope" value="Bacteria"/>
</dbReference>
<dbReference type="InterPro" id="IPR001789">
    <property type="entry name" value="Sig_transdc_resp-reg_receiver"/>
</dbReference>
<dbReference type="eggNOG" id="COG2207">
    <property type="taxonomic scope" value="Bacteria"/>
</dbReference>
<evidence type="ECO:0000256" key="4">
    <source>
        <dbReference type="PROSITE-ProRule" id="PRU00169"/>
    </source>
</evidence>
<dbReference type="SUPFAM" id="SSF46689">
    <property type="entry name" value="Homeodomain-like"/>
    <property type="match status" value="2"/>
</dbReference>
<name>A0A098QUX2_9SPIO</name>
<dbReference type="CDD" id="cd17536">
    <property type="entry name" value="REC_YesN-like"/>
    <property type="match status" value="1"/>
</dbReference>
<dbReference type="EMBL" id="JNUP01000065">
    <property type="protein sequence ID" value="KGE71529.1"/>
    <property type="molecule type" value="Genomic_DNA"/>
</dbReference>
<keyword evidence="8" id="KW-1185">Reference proteome</keyword>
<protein>
    <recommendedName>
        <fullName evidence="9">AraC family transcriptional regulator</fullName>
    </recommendedName>
</protein>
<evidence type="ECO:0000259" key="5">
    <source>
        <dbReference type="PROSITE" id="PS01124"/>
    </source>
</evidence>
<evidence type="ECO:0000313" key="8">
    <source>
        <dbReference type="Proteomes" id="UP000029692"/>
    </source>
</evidence>
<dbReference type="STRING" id="1480694.DC28_09505"/>
<organism evidence="7 8">
    <name type="scientific">Spirochaeta lutea</name>
    <dbReference type="NCBI Taxonomy" id="1480694"/>
    <lineage>
        <taxon>Bacteria</taxon>
        <taxon>Pseudomonadati</taxon>
        <taxon>Spirochaetota</taxon>
        <taxon>Spirochaetia</taxon>
        <taxon>Spirochaetales</taxon>
        <taxon>Spirochaetaceae</taxon>
        <taxon>Spirochaeta</taxon>
    </lineage>
</organism>
<evidence type="ECO:0000259" key="6">
    <source>
        <dbReference type="PROSITE" id="PS50110"/>
    </source>
</evidence>
<dbReference type="Proteomes" id="UP000029692">
    <property type="component" value="Unassembled WGS sequence"/>
</dbReference>
<reference evidence="7 8" key="1">
    <citation type="submission" date="2014-05" db="EMBL/GenBank/DDBJ databases">
        <title>De novo Genome Sequence of Spirocheata sp.</title>
        <authorList>
            <person name="Shivani Y."/>
            <person name="Subhash Y."/>
            <person name="Tushar L."/>
            <person name="Sasikala C."/>
            <person name="Ramana C.V."/>
        </authorList>
    </citation>
    <scope>NUCLEOTIDE SEQUENCE [LARGE SCALE GENOMIC DNA]</scope>
    <source>
        <strain evidence="7 8">JC230</strain>
    </source>
</reference>
<dbReference type="InterPro" id="IPR020449">
    <property type="entry name" value="Tscrpt_reg_AraC-type_HTH"/>
</dbReference>
<dbReference type="RefSeq" id="WP_037547985.1">
    <property type="nucleotide sequence ID" value="NZ_JNUP01000065.1"/>
</dbReference>
<dbReference type="PANTHER" id="PTHR43280">
    <property type="entry name" value="ARAC-FAMILY TRANSCRIPTIONAL REGULATOR"/>
    <property type="match status" value="1"/>
</dbReference>
<dbReference type="PRINTS" id="PR00032">
    <property type="entry name" value="HTHARAC"/>
</dbReference>
<dbReference type="SMART" id="SM00342">
    <property type="entry name" value="HTH_ARAC"/>
    <property type="match status" value="1"/>
</dbReference>
<dbReference type="GO" id="GO:0003700">
    <property type="term" value="F:DNA-binding transcription factor activity"/>
    <property type="evidence" value="ECO:0007669"/>
    <property type="project" value="InterPro"/>
</dbReference>
<comment type="caution">
    <text evidence="7">The sequence shown here is derived from an EMBL/GenBank/DDBJ whole genome shotgun (WGS) entry which is preliminary data.</text>
</comment>
<keyword evidence="4" id="KW-0597">Phosphoprotein</keyword>
<dbReference type="PROSITE" id="PS00041">
    <property type="entry name" value="HTH_ARAC_FAMILY_1"/>
    <property type="match status" value="1"/>
</dbReference>
<keyword evidence="2" id="KW-0238">DNA-binding</keyword>
<dbReference type="OrthoDB" id="360808at2"/>
<dbReference type="Gene3D" id="1.10.10.60">
    <property type="entry name" value="Homeodomain-like"/>
    <property type="match status" value="2"/>
</dbReference>
<dbReference type="Pfam" id="PF12833">
    <property type="entry name" value="HTH_18"/>
    <property type="match status" value="1"/>
</dbReference>
<dbReference type="PROSITE" id="PS50110">
    <property type="entry name" value="RESPONSE_REGULATORY"/>
    <property type="match status" value="1"/>
</dbReference>
<dbReference type="InterPro" id="IPR011006">
    <property type="entry name" value="CheY-like_superfamily"/>
</dbReference>
<feature type="domain" description="HTH araC/xylS-type" evidence="5">
    <location>
        <begin position="149"/>
        <end position="247"/>
    </location>
</feature>
<dbReference type="InterPro" id="IPR018062">
    <property type="entry name" value="HTH_AraC-typ_CS"/>
</dbReference>
<dbReference type="AlphaFoldDB" id="A0A098QUX2"/>
<feature type="modified residue" description="4-aspartylphosphate" evidence="4">
    <location>
        <position position="54"/>
    </location>
</feature>
<dbReference type="Gene3D" id="3.40.50.2300">
    <property type="match status" value="1"/>
</dbReference>
<dbReference type="PANTHER" id="PTHR43280:SF2">
    <property type="entry name" value="HTH-TYPE TRANSCRIPTIONAL REGULATOR EXSA"/>
    <property type="match status" value="1"/>
</dbReference>
<dbReference type="InterPro" id="IPR018060">
    <property type="entry name" value="HTH_AraC"/>
</dbReference>
<proteinExistence type="predicted"/>
<accession>A0A098QUX2</accession>
<sequence length="249" mass="27826">MTVLLVEDEPLLRQELEETFPWESAGCRIVASAGTLAQARWAVEEYQPDILVTDIQLPDGDGISLIEEVMPKAAIIITGHAQIVYAQKALRVGAADFILKPLDDNELRQALRRAVAKLSTWHSAPQVQMDGKPGRGGQAANSHQSPLVQAALSFLHRQYRRNIGLFEAAQDVGVSEGHLASLFKAETGMTFVQALTQFRMEQACIYLRDPRFHVSEVAQLCGFNDPAYFTRVFKRHYGRTPREFRDHPG</sequence>
<feature type="domain" description="Response regulatory" evidence="6">
    <location>
        <begin position="2"/>
        <end position="115"/>
    </location>
</feature>
<keyword evidence="3" id="KW-0804">Transcription</keyword>
<dbReference type="SMART" id="SM00448">
    <property type="entry name" value="REC"/>
    <property type="match status" value="1"/>
</dbReference>
<dbReference type="Pfam" id="PF00072">
    <property type="entry name" value="Response_reg"/>
    <property type="match status" value="1"/>
</dbReference>
<dbReference type="SUPFAM" id="SSF52172">
    <property type="entry name" value="CheY-like"/>
    <property type="match status" value="1"/>
</dbReference>
<evidence type="ECO:0000313" key="7">
    <source>
        <dbReference type="EMBL" id="KGE71529.1"/>
    </source>
</evidence>
<evidence type="ECO:0000256" key="1">
    <source>
        <dbReference type="ARBA" id="ARBA00023015"/>
    </source>
</evidence>
<dbReference type="GO" id="GO:0043565">
    <property type="term" value="F:sequence-specific DNA binding"/>
    <property type="evidence" value="ECO:0007669"/>
    <property type="project" value="InterPro"/>
</dbReference>
<dbReference type="GO" id="GO:0000160">
    <property type="term" value="P:phosphorelay signal transduction system"/>
    <property type="evidence" value="ECO:0007669"/>
    <property type="project" value="InterPro"/>
</dbReference>
<evidence type="ECO:0000256" key="2">
    <source>
        <dbReference type="ARBA" id="ARBA00023125"/>
    </source>
</evidence>
<keyword evidence="1" id="KW-0805">Transcription regulation</keyword>
<evidence type="ECO:0000256" key="3">
    <source>
        <dbReference type="ARBA" id="ARBA00023163"/>
    </source>
</evidence>
<dbReference type="PROSITE" id="PS01124">
    <property type="entry name" value="HTH_ARAC_FAMILY_2"/>
    <property type="match status" value="1"/>
</dbReference>
<gene>
    <name evidence="7" type="ORF">DC28_09505</name>
</gene>
<dbReference type="InterPro" id="IPR009057">
    <property type="entry name" value="Homeodomain-like_sf"/>
</dbReference>
<evidence type="ECO:0008006" key="9">
    <source>
        <dbReference type="Google" id="ProtNLM"/>
    </source>
</evidence>